<dbReference type="InterPro" id="IPR019579">
    <property type="entry name" value="FAM161A/B"/>
</dbReference>
<evidence type="ECO:0000256" key="4">
    <source>
        <dbReference type="SAM" id="MobiDB-lite"/>
    </source>
</evidence>
<dbReference type="EMBL" id="CAMPGE010018763">
    <property type="protein sequence ID" value="CAI2377150.1"/>
    <property type="molecule type" value="Genomic_DNA"/>
</dbReference>
<dbReference type="Pfam" id="PF10595">
    <property type="entry name" value="FAM161A_B"/>
    <property type="match status" value="1"/>
</dbReference>
<evidence type="ECO:0000313" key="6">
    <source>
        <dbReference type="Proteomes" id="UP001295684"/>
    </source>
</evidence>
<comment type="similarity">
    <text evidence="1">Belongs to the FAM161 family.</text>
</comment>
<keyword evidence="6" id="KW-1185">Reference proteome</keyword>
<dbReference type="GO" id="GO:0005856">
    <property type="term" value="C:cytoskeleton"/>
    <property type="evidence" value="ECO:0007669"/>
    <property type="project" value="UniProtKB-ARBA"/>
</dbReference>
<dbReference type="Proteomes" id="UP001295684">
    <property type="component" value="Unassembled WGS sequence"/>
</dbReference>
<feature type="coiled-coil region" evidence="3">
    <location>
        <begin position="459"/>
        <end position="534"/>
    </location>
</feature>
<accession>A0AAD2D208</accession>
<evidence type="ECO:0000256" key="3">
    <source>
        <dbReference type="SAM" id="Coils"/>
    </source>
</evidence>
<protein>
    <submittedName>
        <fullName evidence="5">Uncharacterized protein</fullName>
    </submittedName>
</protein>
<dbReference type="GO" id="GO:0044782">
    <property type="term" value="P:cilium organization"/>
    <property type="evidence" value="ECO:0007669"/>
    <property type="project" value="TreeGrafter"/>
</dbReference>
<dbReference type="PANTHER" id="PTHR21501">
    <property type="entry name" value="PROTEIN FAM-161"/>
    <property type="match status" value="1"/>
</dbReference>
<reference evidence="5" key="1">
    <citation type="submission" date="2023-07" db="EMBL/GenBank/DDBJ databases">
        <authorList>
            <consortium name="AG Swart"/>
            <person name="Singh M."/>
            <person name="Singh A."/>
            <person name="Seah K."/>
            <person name="Emmerich C."/>
        </authorList>
    </citation>
    <scope>NUCLEOTIDE SEQUENCE</scope>
    <source>
        <strain evidence="5">DP1</strain>
    </source>
</reference>
<feature type="region of interest" description="Disordered" evidence="4">
    <location>
        <begin position="650"/>
        <end position="690"/>
    </location>
</feature>
<name>A0AAD2D208_EUPCR</name>
<evidence type="ECO:0000256" key="1">
    <source>
        <dbReference type="ARBA" id="ARBA00006663"/>
    </source>
</evidence>
<organism evidence="5 6">
    <name type="scientific">Euplotes crassus</name>
    <dbReference type="NCBI Taxonomy" id="5936"/>
    <lineage>
        <taxon>Eukaryota</taxon>
        <taxon>Sar</taxon>
        <taxon>Alveolata</taxon>
        <taxon>Ciliophora</taxon>
        <taxon>Intramacronucleata</taxon>
        <taxon>Spirotrichea</taxon>
        <taxon>Hypotrichia</taxon>
        <taxon>Euplotida</taxon>
        <taxon>Euplotidae</taxon>
        <taxon>Moneuplotes</taxon>
    </lineage>
</organism>
<proteinExistence type="inferred from homology"/>
<keyword evidence="2 3" id="KW-0175">Coiled coil</keyword>
<evidence type="ECO:0000256" key="2">
    <source>
        <dbReference type="ARBA" id="ARBA00023054"/>
    </source>
</evidence>
<sequence>MVRKKLGGSTLSPEEEEILRIQDQAKIDCDDEHLIIIKQIFNDCLADIENNNPNETVEDENYEIKPQESLDKNIFVEKVLSSEKAQPFLDLIARDPKGVSEIEVETFAQVLTRLKNYYTHKYIVWEKVLPYFTRKGSPISEMDYKKLVSKDDKDKEVDENEKAARNKRINGEVRDKMAHMPMFPKKEGEDKRKGLSIRERKLQEMIKYNDLEDEYELSKKFRARPVPKSTLEPRFQRIMEANEKRRKDVKQQSIAMTKQSENPFSFYERDMKKLLQPPVYDPEYDVMNYEPFKAHPVPGHAKIQMFRYKTNKENKERDSRIKAMAELSLSQSRLPPRMAMYEKQRLTKEVQKRSKSLGNPEFTFKPKKCRGVPNFERIHYKFQKELDEKRRAKSATKGEPFRFCEAKPNKALRQYMDAQNRPEEKLMTFKMRKMQTEIDSLKPPAKIARSTLKYESQVAMRRAELEEKLRKELEEAKDELDREYKNTRMKTRVIKSPAIHDNTQYLREMRERAKRQARDNMEILEKIYERKRAEIDVNVANRPLLVEMQSKNFYEEYLRMQEVEKYANLLEEAKLDPNEHLKEHEKILLQKAEAFEQLNAEHAYFPTVDQAFLSQPFPEQIDPQQFNQAYNEENDMDEEGYINQVNEAPEMEEQDHTEGGGMVLQPPQYAMDEDEYEEEYGHPPQPEAMA</sequence>
<dbReference type="GO" id="GO:0005929">
    <property type="term" value="C:cilium"/>
    <property type="evidence" value="ECO:0007669"/>
    <property type="project" value="TreeGrafter"/>
</dbReference>
<dbReference type="InterPro" id="IPR051655">
    <property type="entry name" value="FAM161"/>
</dbReference>
<evidence type="ECO:0000313" key="5">
    <source>
        <dbReference type="EMBL" id="CAI2377150.1"/>
    </source>
</evidence>
<comment type="caution">
    <text evidence="5">The sequence shown here is derived from an EMBL/GenBank/DDBJ whole genome shotgun (WGS) entry which is preliminary data.</text>
</comment>
<dbReference type="AlphaFoldDB" id="A0AAD2D208"/>
<dbReference type="PANTHER" id="PTHR21501:SF1">
    <property type="entry name" value="PROTEIN FAM-161"/>
    <property type="match status" value="1"/>
</dbReference>
<gene>
    <name evidence="5" type="ORF">ECRASSUSDP1_LOCUS18533</name>
</gene>